<reference evidence="1" key="1">
    <citation type="submission" date="2020-08" db="EMBL/GenBank/DDBJ databases">
        <title>Chromosome-level assembly of Southern catfish (Silurus meridionalis) provides insights into visual adaptation to the nocturnal and benthic lifestyles.</title>
        <authorList>
            <person name="Zhang Y."/>
            <person name="Wang D."/>
            <person name="Peng Z."/>
        </authorList>
    </citation>
    <scope>NUCLEOTIDE SEQUENCE</scope>
    <source>
        <strain evidence="1">SWU-2019-XX</strain>
        <tissue evidence="1">Muscle</tissue>
    </source>
</reference>
<protein>
    <submittedName>
        <fullName evidence="1">Uncharacterized protein</fullName>
    </submittedName>
</protein>
<organism evidence="1 2">
    <name type="scientific">Silurus meridionalis</name>
    <name type="common">Southern catfish</name>
    <name type="synonym">Silurus soldatovi meridionalis</name>
    <dbReference type="NCBI Taxonomy" id="175797"/>
    <lineage>
        <taxon>Eukaryota</taxon>
        <taxon>Metazoa</taxon>
        <taxon>Chordata</taxon>
        <taxon>Craniata</taxon>
        <taxon>Vertebrata</taxon>
        <taxon>Euteleostomi</taxon>
        <taxon>Actinopterygii</taxon>
        <taxon>Neopterygii</taxon>
        <taxon>Teleostei</taxon>
        <taxon>Ostariophysi</taxon>
        <taxon>Siluriformes</taxon>
        <taxon>Siluridae</taxon>
        <taxon>Silurus</taxon>
    </lineage>
</organism>
<comment type="caution">
    <text evidence="1">The sequence shown here is derived from an EMBL/GenBank/DDBJ whole genome shotgun (WGS) entry which is preliminary data.</text>
</comment>
<accession>A0A8T0BQM9</accession>
<proteinExistence type="predicted"/>
<keyword evidence="2" id="KW-1185">Reference proteome</keyword>
<name>A0A8T0BQM9_SILME</name>
<gene>
    <name evidence="1" type="ORF">HF521_016934</name>
</gene>
<evidence type="ECO:0000313" key="1">
    <source>
        <dbReference type="EMBL" id="KAF7707877.1"/>
    </source>
</evidence>
<dbReference type="AlphaFoldDB" id="A0A8T0BQM9"/>
<dbReference type="EMBL" id="JABFDY010000004">
    <property type="protein sequence ID" value="KAF7707877.1"/>
    <property type="molecule type" value="Genomic_DNA"/>
</dbReference>
<sequence>MGETRTCAASVGFGGRCGLDWGTAHDTGRRRQDIASVSSKQLVPCEDSVSSKQHVPCEDSVSSKQHVPCEDSVSSKQLVPCEDSVSSKQLVSYQS</sequence>
<dbReference type="Proteomes" id="UP000606274">
    <property type="component" value="Unassembled WGS sequence"/>
</dbReference>
<evidence type="ECO:0000313" key="2">
    <source>
        <dbReference type="Proteomes" id="UP000606274"/>
    </source>
</evidence>